<proteinExistence type="predicted"/>
<dbReference type="InParanoid" id="B4JGZ5"/>
<evidence type="ECO:0000256" key="1">
    <source>
        <dbReference type="SAM" id="MobiDB-lite"/>
    </source>
</evidence>
<dbReference type="EMBL" id="CH916369">
    <property type="protein sequence ID" value="EDV93773.1"/>
    <property type="molecule type" value="Genomic_DNA"/>
</dbReference>
<name>B4JGZ5_DROGR</name>
<keyword evidence="3" id="KW-1185">Reference proteome</keyword>
<protein>
    <submittedName>
        <fullName evidence="2">GH19514</fullName>
    </submittedName>
</protein>
<organism evidence="3">
    <name type="scientific">Drosophila grimshawi</name>
    <name type="common">Hawaiian fruit fly</name>
    <name type="synonym">Idiomyia grimshawi</name>
    <dbReference type="NCBI Taxonomy" id="7222"/>
    <lineage>
        <taxon>Eukaryota</taxon>
        <taxon>Metazoa</taxon>
        <taxon>Ecdysozoa</taxon>
        <taxon>Arthropoda</taxon>
        <taxon>Hexapoda</taxon>
        <taxon>Insecta</taxon>
        <taxon>Pterygota</taxon>
        <taxon>Neoptera</taxon>
        <taxon>Endopterygota</taxon>
        <taxon>Diptera</taxon>
        <taxon>Brachycera</taxon>
        <taxon>Muscomorpha</taxon>
        <taxon>Ephydroidea</taxon>
        <taxon>Drosophilidae</taxon>
        <taxon>Drosophila</taxon>
        <taxon>Hawaiian Drosophila</taxon>
    </lineage>
</organism>
<reference evidence="2 3" key="1">
    <citation type="journal article" date="2007" name="Nature">
        <title>Evolution of genes and genomes on the Drosophila phylogeny.</title>
        <authorList>
            <consortium name="Drosophila 12 Genomes Consortium"/>
            <person name="Clark A.G."/>
            <person name="Eisen M.B."/>
            <person name="Smith D.R."/>
            <person name="Bergman C.M."/>
            <person name="Oliver B."/>
            <person name="Markow T.A."/>
            <person name="Kaufman T.C."/>
            <person name="Kellis M."/>
            <person name="Gelbart W."/>
            <person name="Iyer V.N."/>
            <person name="Pollard D.A."/>
            <person name="Sackton T.B."/>
            <person name="Larracuente A.M."/>
            <person name="Singh N.D."/>
            <person name="Abad J.P."/>
            <person name="Abt D.N."/>
            <person name="Adryan B."/>
            <person name="Aguade M."/>
            <person name="Akashi H."/>
            <person name="Anderson W.W."/>
            <person name="Aquadro C.F."/>
            <person name="Ardell D.H."/>
            <person name="Arguello R."/>
            <person name="Artieri C.G."/>
            <person name="Barbash D.A."/>
            <person name="Barker D."/>
            <person name="Barsanti P."/>
            <person name="Batterham P."/>
            <person name="Batzoglou S."/>
            <person name="Begun D."/>
            <person name="Bhutkar A."/>
            <person name="Blanco E."/>
            <person name="Bosak S.A."/>
            <person name="Bradley R.K."/>
            <person name="Brand A.D."/>
            <person name="Brent M.R."/>
            <person name="Brooks A.N."/>
            <person name="Brown R.H."/>
            <person name="Butlin R.K."/>
            <person name="Caggese C."/>
            <person name="Calvi B.R."/>
            <person name="Bernardo de Carvalho A."/>
            <person name="Caspi A."/>
            <person name="Castrezana S."/>
            <person name="Celniker S.E."/>
            <person name="Chang J.L."/>
            <person name="Chapple C."/>
            <person name="Chatterji S."/>
            <person name="Chinwalla A."/>
            <person name="Civetta A."/>
            <person name="Clifton S.W."/>
            <person name="Comeron J.M."/>
            <person name="Costello J.C."/>
            <person name="Coyne J.A."/>
            <person name="Daub J."/>
            <person name="David R.G."/>
            <person name="Delcher A.L."/>
            <person name="Delehaunty K."/>
            <person name="Do C.B."/>
            <person name="Ebling H."/>
            <person name="Edwards K."/>
            <person name="Eickbush T."/>
            <person name="Evans J.D."/>
            <person name="Filipski A."/>
            <person name="Findeiss S."/>
            <person name="Freyhult E."/>
            <person name="Fulton L."/>
            <person name="Fulton R."/>
            <person name="Garcia A.C."/>
            <person name="Gardiner A."/>
            <person name="Garfield D.A."/>
            <person name="Garvin B.E."/>
            <person name="Gibson G."/>
            <person name="Gilbert D."/>
            <person name="Gnerre S."/>
            <person name="Godfrey J."/>
            <person name="Good R."/>
            <person name="Gotea V."/>
            <person name="Gravely B."/>
            <person name="Greenberg A.J."/>
            <person name="Griffiths-Jones S."/>
            <person name="Gross S."/>
            <person name="Guigo R."/>
            <person name="Gustafson E.A."/>
            <person name="Haerty W."/>
            <person name="Hahn M.W."/>
            <person name="Halligan D.L."/>
            <person name="Halpern A.L."/>
            <person name="Halter G.M."/>
            <person name="Han M.V."/>
            <person name="Heger A."/>
            <person name="Hillier L."/>
            <person name="Hinrichs A.S."/>
            <person name="Holmes I."/>
            <person name="Hoskins R.A."/>
            <person name="Hubisz M.J."/>
            <person name="Hultmark D."/>
            <person name="Huntley M.A."/>
            <person name="Jaffe D.B."/>
            <person name="Jagadeeshan S."/>
            <person name="Jeck W.R."/>
            <person name="Johnson J."/>
            <person name="Jones C.D."/>
            <person name="Jordan W.C."/>
            <person name="Karpen G.H."/>
            <person name="Kataoka E."/>
            <person name="Keightley P.D."/>
            <person name="Kheradpour P."/>
            <person name="Kirkness E.F."/>
            <person name="Koerich L.B."/>
            <person name="Kristiansen K."/>
            <person name="Kudrna D."/>
            <person name="Kulathinal R.J."/>
            <person name="Kumar S."/>
            <person name="Kwok R."/>
            <person name="Lander E."/>
            <person name="Langley C.H."/>
            <person name="Lapoint R."/>
            <person name="Lazzaro B.P."/>
            <person name="Lee S.J."/>
            <person name="Levesque L."/>
            <person name="Li R."/>
            <person name="Lin C.F."/>
            <person name="Lin M.F."/>
            <person name="Lindblad-Toh K."/>
            <person name="Llopart A."/>
            <person name="Long M."/>
            <person name="Low L."/>
            <person name="Lozovsky E."/>
            <person name="Lu J."/>
            <person name="Luo M."/>
            <person name="Machado C.A."/>
            <person name="Makalowski W."/>
            <person name="Marzo M."/>
            <person name="Matsuda M."/>
            <person name="Matzkin L."/>
            <person name="McAllister B."/>
            <person name="McBride C.S."/>
            <person name="McKernan B."/>
            <person name="McKernan K."/>
            <person name="Mendez-Lago M."/>
            <person name="Minx P."/>
            <person name="Mollenhauer M.U."/>
            <person name="Montooth K."/>
            <person name="Mount S.M."/>
            <person name="Mu X."/>
            <person name="Myers E."/>
            <person name="Negre B."/>
            <person name="Newfeld S."/>
            <person name="Nielsen R."/>
            <person name="Noor M.A."/>
            <person name="O'Grady P."/>
            <person name="Pachter L."/>
            <person name="Papaceit M."/>
            <person name="Parisi M.J."/>
            <person name="Parisi M."/>
            <person name="Parts L."/>
            <person name="Pedersen J.S."/>
            <person name="Pesole G."/>
            <person name="Phillippy A.M."/>
            <person name="Ponting C.P."/>
            <person name="Pop M."/>
            <person name="Porcelli D."/>
            <person name="Powell J.R."/>
            <person name="Prohaska S."/>
            <person name="Pruitt K."/>
            <person name="Puig M."/>
            <person name="Quesneville H."/>
            <person name="Ram K.R."/>
            <person name="Rand D."/>
            <person name="Rasmussen M.D."/>
            <person name="Reed L.K."/>
            <person name="Reenan R."/>
            <person name="Reily A."/>
            <person name="Remington K.A."/>
            <person name="Rieger T.T."/>
            <person name="Ritchie M.G."/>
            <person name="Robin C."/>
            <person name="Rogers Y.H."/>
            <person name="Rohde C."/>
            <person name="Rozas J."/>
            <person name="Rubenfield M.J."/>
            <person name="Ruiz A."/>
            <person name="Russo S."/>
            <person name="Salzberg S.L."/>
            <person name="Sanchez-Gracia A."/>
            <person name="Saranga D.J."/>
            <person name="Sato H."/>
            <person name="Schaeffer S.W."/>
            <person name="Schatz M.C."/>
            <person name="Schlenke T."/>
            <person name="Schwartz R."/>
            <person name="Segarra C."/>
            <person name="Singh R.S."/>
            <person name="Sirot L."/>
            <person name="Sirota M."/>
            <person name="Sisneros N.B."/>
            <person name="Smith C.D."/>
            <person name="Smith T.F."/>
            <person name="Spieth J."/>
            <person name="Stage D.E."/>
            <person name="Stark A."/>
            <person name="Stephan W."/>
            <person name="Strausberg R.L."/>
            <person name="Strempel S."/>
            <person name="Sturgill D."/>
            <person name="Sutton G."/>
            <person name="Sutton G.G."/>
            <person name="Tao W."/>
            <person name="Teichmann S."/>
            <person name="Tobari Y.N."/>
            <person name="Tomimura Y."/>
            <person name="Tsolas J.M."/>
            <person name="Valente V.L."/>
            <person name="Venter E."/>
            <person name="Venter J.C."/>
            <person name="Vicario S."/>
            <person name="Vieira F.G."/>
            <person name="Vilella A.J."/>
            <person name="Villasante A."/>
            <person name="Walenz B."/>
            <person name="Wang J."/>
            <person name="Wasserman M."/>
            <person name="Watts T."/>
            <person name="Wilson D."/>
            <person name="Wilson R.K."/>
            <person name="Wing R.A."/>
            <person name="Wolfner M.F."/>
            <person name="Wong A."/>
            <person name="Wong G.K."/>
            <person name="Wu C.I."/>
            <person name="Wu G."/>
            <person name="Yamamoto D."/>
            <person name="Yang H.P."/>
            <person name="Yang S.P."/>
            <person name="Yorke J.A."/>
            <person name="Yoshida K."/>
            <person name="Zdobnov E."/>
            <person name="Zhang P."/>
            <person name="Zhang Y."/>
            <person name="Zimin A.V."/>
            <person name="Baldwin J."/>
            <person name="Abdouelleil A."/>
            <person name="Abdulkadir J."/>
            <person name="Abebe A."/>
            <person name="Abera B."/>
            <person name="Abreu J."/>
            <person name="Acer S.C."/>
            <person name="Aftuck L."/>
            <person name="Alexander A."/>
            <person name="An P."/>
            <person name="Anderson E."/>
            <person name="Anderson S."/>
            <person name="Arachi H."/>
            <person name="Azer M."/>
            <person name="Bachantsang P."/>
            <person name="Barry A."/>
            <person name="Bayul T."/>
            <person name="Berlin A."/>
            <person name="Bessette D."/>
            <person name="Bloom T."/>
            <person name="Blye J."/>
            <person name="Boguslavskiy L."/>
            <person name="Bonnet C."/>
            <person name="Boukhgalter B."/>
            <person name="Bourzgui I."/>
            <person name="Brown A."/>
            <person name="Cahill P."/>
            <person name="Channer S."/>
            <person name="Cheshatsang Y."/>
            <person name="Chuda L."/>
            <person name="Citroen M."/>
            <person name="Collymore A."/>
            <person name="Cooke P."/>
            <person name="Costello M."/>
            <person name="D'Aco K."/>
            <person name="Daza R."/>
            <person name="De Haan G."/>
            <person name="DeGray S."/>
            <person name="DeMaso C."/>
            <person name="Dhargay N."/>
            <person name="Dooley K."/>
            <person name="Dooley E."/>
            <person name="Doricent M."/>
            <person name="Dorje P."/>
            <person name="Dorjee K."/>
            <person name="Dupes A."/>
            <person name="Elong R."/>
            <person name="Falk J."/>
            <person name="Farina A."/>
            <person name="Faro S."/>
            <person name="Ferguson D."/>
            <person name="Fisher S."/>
            <person name="Foley C.D."/>
            <person name="Franke A."/>
            <person name="Friedrich D."/>
            <person name="Gadbois L."/>
            <person name="Gearin G."/>
            <person name="Gearin C.R."/>
            <person name="Giannoukos G."/>
            <person name="Goode T."/>
            <person name="Graham J."/>
            <person name="Grandbois E."/>
            <person name="Grewal S."/>
            <person name="Gyaltsen K."/>
            <person name="Hafez N."/>
            <person name="Hagos B."/>
            <person name="Hall J."/>
            <person name="Henson C."/>
            <person name="Hollinger A."/>
            <person name="Honan T."/>
            <person name="Huard M.D."/>
            <person name="Hughes L."/>
            <person name="Hurhula B."/>
            <person name="Husby M.E."/>
            <person name="Kamat A."/>
            <person name="Kanga B."/>
            <person name="Kashin S."/>
            <person name="Khazanovich D."/>
            <person name="Kisner P."/>
            <person name="Lance K."/>
            <person name="Lara M."/>
            <person name="Lee W."/>
            <person name="Lennon N."/>
            <person name="Letendre F."/>
            <person name="LeVine R."/>
            <person name="Lipovsky A."/>
            <person name="Liu X."/>
            <person name="Liu J."/>
            <person name="Liu S."/>
            <person name="Lokyitsang T."/>
            <person name="Lokyitsang Y."/>
            <person name="Lubonja R."/>
            <person name="Lui A."/>
            <person name="MacDonald P."/>
            <person name="Magnisalis V."/>
            <person name="Maru K."/>
            <person name="Matthews C."/>
            <person name="McCusker W."/>
            <person name="McDonough S."/>
            <person name="Mehta T."/>
            <person name="Meldrim J."/>
            <person name="Meneus L."/>
            <person name="Mihai O."/>
            <person name="Mihalev A."/>
            <person name="Mihova T."/>
            <person name="Mittelman R."/>
            <person name="Mlenga V."/>
            <person name="Montmayeur A."/>
            <person name="Mulrain L."/>
            <person name="Navidi A."/>
            <person name="Naylor J."/>
            <person name="Negash T."/>
            <person name="Nguyen T."/>
            <person name="Nguyen N."/>
            <person name="Nicol R."/>
            <person name="Norbu C."/>
            <person name="Norbu N."/>
            <person name="Novod N."/>
            <person name="O'Neill B."/>
            <person name="Osman S."/>
            <person name="Markiewicz E."/>
            <person name="Oyono O.L."/>
            <person name="Patti C."/>
            <person name="Phunkhang P."/>
            <person name="Pierre F."/>
            <person name="Priest M."/>
            <person name="Raghuraman S."/>
            <person name="Rege F."/>
            <person name="Reyes R."/>
            <person name="Rise C."/>
            <person name="Rogov P."/>
            <person name="Ross K."/>
            <person name="Ryan E."/>
            <person name="Settipalli S."/>
            <person name="Shea T."/>
            <person name="Sherpa N."/>
            <person name="Shi L."/>
            <person name="Shih D."/>
            <person name="Sparrow T."/>
            <person name="Spaulding J."/>
            <person name="Stalker J."/>
            <person name="Stange-Thomann N."/>
            <person name="Stavropoulos S."/>
            <person name="Stone C."/>
            <person name="Strader C."/>
            <person name="Tesfaye S."/>
            <person name="Thomson T."/>
            <person name="Thoulutsang Y."/>
            <person name="Thoulutsang D."/>
            <person name="Topham K."/>
            <person name="Topping I."/>
            <person name="Tsamla T."/>
            <person name="Vassiliev H."/>
            <person name="Vo A."/>
            <person name="Wangchuk T."/>
            <person name="Wangdi T."/>
            <person name="Weiand M."/>
            <person name="Wilkinson J."/>
            <person name="Wilson A."/>
            <person name="Yadav S."/>
            <person name="Young G."/>
            <person name="Yu Q."/>
            <person name="Zembek L."/>
            <person name="Zhong D."/>
            <person name="Zimmer A."/>
            <person name="Zwirko Z."/>
            <person name="Jaffe D.B."/>
            <person name="Alvarez P."/>
            <person name="Brockman W."/>
            <person name="Butler J."/>
            <person name="Chin C."/>
            <person name="Gnerre S."/>
            <person name="Grabherr M."/>
            <person name="Kleber M."/>
            <person name="Mauceli E."/>
            <person name="MacCallum I."/>
        </authorList>
    </citation>
    <scope>NUCLEOTIDE SEQUENCE [LARGE SCALE GENOMIC DNA]</scope>
    <source>
        <strain evidence="3">Tucson 15287-2541.00</strain>
    </source>
</reference>
<dbReference type="Proteomes" id="UP000001070">
    <property type="component" value="Unassembled WGS sequence"/>
</dbReference>
<dbReference type="HOGENOM" id="CLU_2624580_0_0_1"/>
<gene>
    <name evidence="2" type="primary">Dgri\GH19514</name>
    <name evidence="2" type="ORF">Dgri_GH19514</name>
</gene>
<feature type="region of interest" description="Disordered" evidence="1">
    <location>
        <begin position="49"/>
        <end position="78"/>
    </location>
</feature>
<sequence>MRQQNGRAEGPSQRRDCPKEASPMRPCAPGANWTHALPVESMVIMMLSLQQQQQQQQQQQKQQQQQQQQKQQLFSRKH</sequence>
<evidence type="ECO:0000313" key="2">
    <source>
        <dbReference type="EMBL" id="EDV93773.1"/>
    </source>
</evidence>
<dbReference type="AlphaFoldDB" id="B4JGZ5"/>
<feature type="compositionally biased region" description="Low complexity" evidence="1">
    <location>
        <begin position="50"/>
        <end position="72"/>
    </location>
</feature>
<accession>B4JGZ5</accession>
<feature type="region of interest" description="Disordered" evidence="1">
    <location>
        <begin position="1"/>
        <end position="32"/>
    </location>
</feature>
<evidence type="ECO:0000313" key="3">
    <source>
        <dbReference type="Proteomes" id="UP000001070"/>
    </source>
</evidence>